<feature type="binding site" evidence="7">
    <location>
        <position position="400"/>
    </location>
    <ligand>
        <name>Zn(2+)</name>
        <dbReference type="ChEBI" id="CHEBI:29105"/>
        <label>1</label>
    </ligand>
</feature>
<evidence type="ECO:0000256" key="8">
    <source>
        <dbReference type="RuleBase" id="RU363067"/>
    </source>
</evidence>
<evidence type="ECO:0000256" key="9">
    <source>
        <dbReference type="SAM" id="MobiDB-lite"/>
    </source>
</evidence>
<feature type="binding site" evidence="7">
    <location>
        <position position="509"/>
    </location>
    <ligand>
        <name>Zn(2+)</name>
        <dbReference type="ChEBI" id="CHEBI:29105"/>
        <label>1</label>
    </ligand>
</feature>
<evidence type="ECO:0000256" key="6">
    <source>
        <dbReference type="PIRSR" id="PIRSR623088-2"/>
    </source>
</evidence>
<dbReference type="InterPro" id="IPR023088">
    <property type="entry name" value="PDEase"/>
</dbReference>
<dbReference type="SUPFAM" id="SSF109604">
    <property type="entry name" value="HD-domain/PDEase-like"/>
    <property type="match status" value="1"/>
</dbReference>
<feature type="active site" description="Proton donor" evidence="5">
    <location>
        <position position="359"/>
    </location>
</feature>
<dbReference type="EMBL" id="HACA01006551">
    <property type="protein sequence ID" value="CDW23912.1"/>
    <property type="molecule type" value="Transcribed_RNA"/>
</dbReference>
<dbReference type="PROSITE" id="PS00126">
    <property type="entry name" value="PDEASE_I_1"/>
    <property type="match status" value="1"/>
</dbReference>
<comment type="similarity">
    <text evidence="1 8">Belongs to the cyclic nucleotide phosphodiesterase family.</text>
</comment>
<sequence>MTTAIVANNTPTSNTPQQRQSRTRKKGIMHVSPPIMNGDFENVSSLVESFLDIHPDFLGKYILSKIDPLTLEKWILLFEERNFLKKRRRKSNPVSAIKKTARSLSGRGSSPSTFSKFRKYSHELFKSFSFGGDGILGSSPNLIGFFQEPNNDSLEGITQNLFASFECSDVLMNLFDVQSQKGYKIQYNLAEGFLKEPLLDFVMGEGRKGSVFKDTRTGQLIGSMGSNSMNGVVELTSYKGSFNILDEYKLSQILNVLKVLLGLILQNDIREDDMFVDVPFSEESYASIIHEPIPSSDEFELSTFNFNYLRLKEVDQFRSVVVMMDELSLIHRFRIEREDLVKWISSVYKNYRNEEVPFHNWYHGFNVAQTMFAMLKKTGWNKEFLTDVERLSLMISCLCHDLDHPGTNNSFQRKTQTPLSSLYENSILENYHIDRTLYLLSDPESSLLKNLSEEDYQECTHLITQRILDTDLALYFKEAPRIKKASLSGSDRLPENKPLVLSALMTAADLNMASKPWEVYNQVSGLLAEEFWSQGDLEKNLGFVPDPIMDRNLQHLFPNMQIDFLDKVCIPVMDCVSRFHSSLSPMADQTRQNKQRWVVVAEESDDDEDGSITKES</sequence>
<keyword evidence="4 8" id="KW-0378">Hydrolase</keyword>
<dbReference type="InterPro" id="IPR003607">
    <property type="entry name" value="HD/PDEase_dom"/>
</dbReference>
<comment type="cofactor">
    <cofactor evidence="8">
        <name>a divalent metal cation</name>
        <dbReference type="ChEBI" id="CHEBI:60240"/>
    </cofactor>
    <text evidence="8">Binds 2 divalent metal cations per subunit. Site 1 may preferentially bind zinc ions, while site 2 has a preference for magnesium and/or manganese ions.</text>
</comment>
<dbReference type="PRINTS" id="PR00387">
    <property type="entry name" value="PDIESTERASE1"/>
</dbReference>
<dbReference type="FunFam" id="1.10.1300.10:FF:000003">
    <property type="entry name" value="Phosphodiesterase"/>
    <property type="match status" value="1"/>
</dbReference>
<dbReference type="CDD" id="cd00077">
    <property type="entry name" value="HDc"/>
    <property type="match status" value="1"/>
</dbReference>
<evidence type="ECO:0000256" key="7">
    <source>
        <dbReference type="PIRSR" id="PIRSR623088-3"/>
    </source>
</evidence>
<dbReference type="OrthoDB" id="295473at2759"/>
<dbReference type="GO" id="GO:0007165">
    <property type="term" value="P:signal transduction"/>
    <property type="evidence" value="ECO:0007669"/>
    <property type="project" value="InterPro"/>
</dbReference>
<dbReference type="InterPro" id="IPR023174">
    <property type="entry name" value="PDEase_CS"/>
</dbReference>
<feature type="compositionally biased region" description="Polar residues" evidence="9">
    <location>
        <begin position="1"/>
        <end position="20"/>
    </location>
</feature>
<evidence type="ECO:0000259" key="10">
    <source>
        <dbReference type="PROSITE" id="PS51845"/>
    </source>
</evidence>
<organism evidence="11">
    <name type="scientific">Lepeophtheirus salmonis</name>
    <name type="common">Salmon louse</name>
    <name type="synonym">Caligus salmonis</name>
    <dbReference type="NCBI Taxonomy" id="72036"/>
    <lineage>
        <taxon>Eukaryota</taxon>
        <taxon>Metazoa</taxon>
        <taxon>Ecdysozoa</taxon>
        <taxon>Arthropoda</taxon>
        <taxon>Crustacea</taxon>
        <taxon>Multicrustacea</taxon>
        <taxon>Hexanauplia</taxon>
        <taxon>Copepoda</taxon>
        <taxon>Siphonostomatoida</taxon>
        <taxon>Caligidae</taxon>
        <taxon>Lepeophtheirus</taxon>
    </lineage>
</organism>
<evidence type="ECO:0000256" key="5">
    <source>
        <dbReference type="PIRSR" id="PIRSR623088-1"/>
    </source>
</evidence>
<feature type="binding site" evidence="6">
    <location>
        <position position="509"/>
    </location>
    <ligand>
        <name>AMP</name>
        <dbReference type="ChEBI" id="CHEBI:456215"/>
    </ligand>
</feature>
<feature type="domain" description="PDEase" evidence="10">
    <location>
        <begin position="281"/>
        <end position="604"/>
    </location>
</feature>
<evidence type="ECO:0000256" key="3">
    <source>
        <dbReference type="ARBA" id="ARBA00022723"/>
    </source>
</evidence>
<feature type="binding site" evidence="7">
    <location>
        <position position="401"/>
    </location>
    <ligand>
        <name>Zn(2+)</name>
        <dbReference type="ChEBI" id="CHEBI:29105"/>
        <label>1</label>
    </ligand>
</feature>
<keyword evidence="2" id="KW-0140">cGMP</keyword>
<feature type="region of interest" description="Disordered" evidence="9">
    <location>
        <begin position="1"/>
        <end position="25"/>
    </location>
</feature>
<evidence type="ECO:0000256" key="4">
    <source>
        <dbReference type="ARBA" id="ARBA00022801"/>
    </source>
</evidence>
<dbReference type="GO" id="GO:0004114">
    <property type="term" value="F:3',5'-cyclic-nucleotide phosphodiesterase activity"/>
    <property type="evidence" value="ECO:0007669"/>
    <property type="project" value="InterPro"/>
</dbReference>
<dbReference type="EC" id="3.1.4.-" evidence="8"/>
<keyword evidence="3 7" id="KW-0479">Metal-binding</keyword>
<dbReference type="InterPro" id="IPR002073">
    <property type="entry name" value="PDEase_catalytic_dom"/>
</dbReference>
<dbReference type="PANTHER" id="PTHR11347">
    <property type="entry name" value="CYCLIC NUCLEOTIDE PHOSPHODIESTERASE"/>
    <property type="match status" value="1"/>
</dbReference>
<proteinExistence type="inferred from homology"/>
<dbReference type="PROSITE" id="PS51845">
    <property type="entry name" value="PDEASE_I_2"/>
    <property type="match status" value="1"/>
</dbReference>
<dbReference type="InterPro" id="IPR036971">
    <property type="entry name" value="PDEase_catalytic_dom_sf"/>
</dbReference>
<dbReference type="SMART" id="SM00471">
    <property type="entry name" value="HDc"/>
    <property type="match status" value="1"/>
</dbReference>
<feature type="binding site" evidence="7">
    <location>
        <position position="363"/>
    </location>
    <ligand>
        <name>Zn(2+)</name>
        <dbReference type="ChEBI" id="CHEBI:29105"/>
        <label>1</label>
    </ligand>
</feature>
<dbReference type="AlphaFoldDB" id="A0A0K2TD30"/>
<dbReference type="GO" id="GO:0046872">
    <property type="term" value="F:metal ion binding"/>
    <property type="evidence" value="ECO:0007669"/>
    <property type="project" value="UniProtKB-KW"/>
</dbReference>
<protein>
    <recommendedName>
        <fullName evidence="8">Phosphodiesterase</fullName>
        <ecNumber evidence="8">3.1.4.-</ecNumber>
    </recommendedName>
</protein>
<accession>A0A0K2TD30</accession>
<dbReference type="Gene3D" id="1.10.1300.10">
    <property type="entry name" value="3'5'-cyclic nucleotide phosphodiesterase, catalytic domain"/>
    <property type="match status" value="1"/>
</dbReference>
<feature type="binding site" evidence="7">
    <location>
        <position position="401"/>
    </location>
    <ligand>
        <name>Zn(2+)</name>
        <dbReference type="ChEBI" id="CHEBI:29105"/>
        <label>2</label>
    </ligand>
</feature>
<evidence type="ECO:0000256" key="1">
    <source>
        <dbReference type="ARBA" id="ARBA00007648"/>
    </source>
</evidence>
<evidence type="ECO:0000256" key="2">
    <source>
        <dbReference type="ARBA" id="ARBA00022535"/>
    </source>
</evidence>
<dbReference type="EMBL" id="HACA01006552">
    <property type="protein sequence ID" value="CDW23913.1"/>
    <property type="molecule type" value="Transcribed_RNA"/>
</dbReference>
<dbReference type="Pfam" id="PF00233">
    <property type="entry name" value="PDEase_I"/>
    <property type="match status" value="1"/>
</dbReference>
<feature type="binding site" evidence="6">
    <location>
        <position position="401"/>
    </location>
    <ligand>
        <name>AMP</name>
        <dbReference type="ChEBI" id="CHEBI:456215"/>
    </ligand>
</feature>
<name>A0A0K2TD30_LEPSM</name>
<feature type="binding site" evidence="6">
    <location>
        <begin position="359"/>
        <end position="363"/>
    </location>
    <ligand>
        <name>AMP</name>
        <dbReference type="ChEBI" id="CHEBI:456215"/>
    </ligand>
</feature>
<evidence type="ECO:0000313" key="11">
    <source>
        <dbReference type="EMBL" id="CDW23913.1"/>
    </source>
</evidence>
<reference evidence="11" key="1">
    <citation type="submission" date="2014-05" db="EMBL/GenBank/DDBJ databases">
        <authorList>
            <person name="Chronopoulou M."/>
        </authorList>
    </citation>
    <scope>NUCLEOTIDE SEQUENCE</scope>
    <source>
        <tissue evidence="11">Whole organism</tissue>
    </source>
</reference>
<feature type="binding site" evidence="6">
    <location>
        <position position="561"/>
    </location>
    <ligand>
        <name>AMP</name>
        <dbReference type="ChEBI" id="CHEBI:456215"/>
    </ligand>
</feature>